<reference evidence="1 2" key="1">
    <citation type="submission" date="2014-04" db="EMBL/GenBank/DDBJ databases">
        <authorList>
            <consortium name="DOE Joint Genome Institute"/>
            <person name="Kuo A."/>
            <person name="Kohler A."/>
            <person name="Nagy L.G."/>
            <person name="Floudas D."/>
            <person name="Copeland A."/>
            <person name="Barry K.W."/>
            <person name="Cichocki N."/>
            <person name="Veneault-Fourrey C."/>
            <person name="LaButti K."/>
            <person name="Lindquist E.A."/>
            <person name="Lipzen A."/>
            <person name="Lundell T."/>
            <person name="Morin E."/>
            <person name="Murat C."/>
            <person name="Sun H."/>
            <person name="Tunlid A."/>
            <person name="Henrissat B."/>
            <person name="Grigoriev I.V."/>
            <person name="Hibbett D.S."/>
            <person name="Martin F."/>
            <person name="Nordberg H.P."/>
            <person name="Cantor M.N."/>
            <person name="Hua S.X."/>
        </authorList>
    </citation>
    <scope>NUCLEOTIDE SEQUENCE [LARGE SCALE GENOMIC DNA]</scope>
    <source>
        <strain evidence="1 2">Foug A</strain>
    </source>
</reference>
<feature type="non-terminal residue" evidence="1">
    <location>
        <position position="1"/>
    </location>
</feature>
<name>A0A0C3CNZ8_9AGAM</name>
<keyword evidence="2" id="KW-1185">Reference proteome</keyword>
<evidence type="ECO:0008006" key="3">
    <source>
        <dbReference type="Google" id="ProtNLM"/>
    </source>
</evidence>
<accession>A0A0C3CNZ8</accession>
<sequence length="66" mass="7959">AVCTALCVGKSTLNHYYECMDLSKVYQIAMVLHPRHKLQYFKTMNWEEDWIEMAKEIVHAEYRQTY</sequence>
<dbReference type="Proteomes" id="UP000053989">
    <property type="component" value="Unassembled WGS sequence"/>
</dbReference>
<evidence type="ECO:0000313" key="2">
    <source>
        <dbReference type="Proteomes" id="UP000053989"/>
    </source>
</evidence>
<evidence type="ECO:0000313" key="1">
    <source>
        <dbReference type="EMBL" id="KIM50335.1"/>
    </source>
</evidence>
<reference evidence="2" key="2">
    <citation type="submission" date="2015-01" db="EMBL/GenBank/DDBJ databases">
        <title>Evolutionary Origins and Diversification of the Mycorrhizal Mutualists.</title>
        <authorList>
            <consortium name="DOE Joint Genome Institute"/>
            <consortium name="Mycorrhizal Genomics Consortium"/>
            <person name="Kohler A."/>
            <person name="Kuo A."/>
            <person name="Nagy L.G."/>
            <person name="Floudas D."/>
            <person name="Copeland A."/>
            <person name="Barry K.W."/>
            <person name="Cichocki N."/>
            <person name="Veneault-Fourrey C."/>
            <person name="LaButti K."/>
            <person name="Lindquist E.A."/>
            <person name="Lipzen A."/>
            <person name="Lundell T."/>
            <person name="Morin E."/>
            <person name="Murat C."/>
            <person name="Riley R."/>
            <person name="Ohm R."/>
            <person name="Sun H."/>
            <person name="Tunlid A."/>
            <person name="Henrissat B."/>
            <person name="Grigoriev I.V."/>
            <person name="Hibbett D.S."/>
            <person name="Martin F."/>
        </authorList>
    </citation>
    <scope>NUCLEOTIDE SEQUENCE [LARGE SCALE GENOMIC DNA]</scope>
    <source>
        <strain evidence="2">Foug A</strain>
    </source>
</reference>
<dbReference type="OrthoDB" id="3359487at2759"/>
<gene>
    <name evidence="1" type="ORF">SCLCIDRAFT_67297</name>
</gene>
<dbReference type="AlphaFoldDB" id="A0A0C3CNZ8"/>
<dbReference type="HOGENOM" id="CLU_206233_0_0_1"/>
<protein>
    <recommendedName>
        <fullName evidence="3">hAT-like transposase RNase-H fold domain-containing protein</fullName>
    </recommendedName>
</protein>
<proteinExistence type="predicted"/>
<organism evidence="1 2">
    <name type="scientific">Scleroderma citrinum Foug A</name>
    <dbReference type="NCBI Taxonomy" id="1036808"/>
    <lineage>
        <taxon>Eukaryota</taxon>
        <taxon>Fungi</taxon>
        <taxon>Dikarya</taxon>
        <taxon>Basidiomycota</taxon>
        <taxon>Agaricomycotina</taxon>
        <taxon>Agaricomycetes</taxon>
        <taxon>Agaricomycetidae</taxon>
        <taxon>Boletales</taxon>
        <taxon>Sclerodermatineae</taxon>
        <taxon>Sclerodermataceae</taxon>
        <taxon>Scleroderma</taxon>
    </lineage>
</organism>
<feature type="non-terminal residue" evidence="1">
    <location>
        <position position="66"/>
    </location>
</feature>
<dbReference type="EMBL" id="KN822501">
    <property type="protein sequence ID" value="KIM50335.1"/>
    <property type="molecule type" value="Genomic_DNA"/>
</dbReference>
<dbReference type="InParanoid" id="A0A0C3CNZ8"/>